<keyword evidence="3" id="KW-1185">Reference proteome</keyword>
<feature type="compositionally biased region" description="Low complexity" evidence="1">
    <location>
        <begin position="112"/>
        <end position="127"/>
    </location>
</feature>
<accession>A0AAV5UE12</accession>
<dbReference type="EMBL" id="BTSX01000006">
    <property type="protein sequence ID" value="GMT04908.1"/>
    <property type="molecule type" value="Genomic_DNA"/>
</dbReference>
<evidence type="ECO:0000256" key="1">
    <source>
        <dbReference type="SAM" id="MobiDB-lite"/>
    </source>
</evidence>
<feature type="region of interest" description="Disordered" evidence="1">
    <location>
        <begin position="1"/>
        <end position="38"/>
    </location>
</feature>
<dbReference type="AlphaFoldDB" id="A0AAV5UE12"/>
<comment type="caution">
    <text evidence="2">The sequence shown here is derived from an EMBL/GenBank/DDBJ whole genome shotgun (WGS) entry which is preliminary data.</text>
</comment>
<evidence type="ECO:0000313" key="3">
    <source>
        <dbReference type="Proteomes" id="UP001432027"/>
    </source>
</evidence>
<gene>
    <name evidence="2" type="ORF">PENTCL1PPCAC_27082</name>
</gene>
<proteinExistence type="predicted"/>
<organism evidence="2 3">
    <name type="scientific">Pristionchus entomophagus</name>
    <dbReference type="NCBI Taxonomy" id="358040"/>
    <lineage>
        <taxon>Eukaryota</taxon>
        <taxon>Metazoa</taxon>
        <taxon>Ecdysozoa</taxon>
        <taxon>Nematoda</taxon>
        <taxon>Chromadorea</taxon>
        <taxon>Rhabditida</taxon>
        <taxon>Rhabditina</taxon>
        <taxon>Diplogasteromorpha</taxon>
        <taxon>Diplogasteroidea</taxon>
        <taxon>Neodiplogasteridae</taxon>
        <taxon>Pristionchus</taxon>
    </lineage>
</organism>
<reference evidence="2" key="1">
    <citation type="submission" date="2023-10" db="EMBL/GenBank/DDBJ databases">
        <title>Genome assembly of Pristionchus species.</title>
        <authorList>
            <person name="Yoshida K."/>
            <person name="Sommer R.J."/>
        </authorList>
    </citation>
    <scope>NUCLEOTIDE SEQUENCE</scope>
    <source>
        <strain evidence="2">RS0144</strain>
    </source>
</reference>
<name>A0AAV5UE12_9BILA</name>
<protein>
    <submittedName>
        <fullName evidence="2">Uncharacterized protein</fullName>
    </submittedName>
</protein>
<dbReference type="Proteomes" id="UP001432027">
    <property type="component" value="Unassembled WGS sequence"/>
</dbReference>
<evidence type="ECO:0000313" key="2">
    <source>
        <dbReference type="EMBL" id="GMT04908.1"/>
    </source>
</evidence>
<feature type="non-terminal residue" evidence="2">
    <location>
        <position position="173"/>
    </location>
</feature>
<feature type="region of interest" description="Disordered" evidence="1">
    <location>
        <begin position="107"/>
        <end position="140"/>
    </location>
</feature>
<sequence length="173" mass="18218">MHPQSLSTLAEERREDGDGEGVVNAPFSSSDHRQKTSSRLSLASWFGFSGVNGNGKEERAWRPLGVRAARGEETNDPSNNGIFLFKKSLNTVFWASLIVLATSSSRSHRHFPSTSSSFSSSRTSVSTAPPGLTGADERPHRVHSFTTSSTVSGVGGGGGGGGGARTVFWSFGG</sequence>